<evidence type="ECO:0000256" key="2">
    <source>
        <dbReference type="ARBA" id="ARBA00023015"/>
    </source>
</evidence>
<proteinExistence type="inferred from homology"/>
<dbReference type="PROSITE" id="PS50931">
    <property type="entry name" value="HTH_LYSR"/>
    <property type="match status" value="1"/>
</dbReference>
<dbReference type="AlphaFoldDB" id="A0A3S5D3W8"/>
<keyword evidence="3" id="KW-0238">DNA-binding</keyword>
<dbReference type="Gene3D" id="1.10.10.10">
    <property type="entry name" value="Winged helix-like DNA-binding domain superfamily/Winged helix DNA-binding domain"/>
    <property type="match status" value="1"/>
</dbReference>
<dbReference type="RefSeq" id="WP_126153566.1">
    <property type="nucleotide sequence ID" value="NZ_UZWE01000024.1"/>
</dbReference>
<keyword evidence="2" id="KW-0805">Transcription regulation</keyword>
<keyword evidence="8" id="KW-1185">Reference proteome</keyword>
<evidence type="ECO:0000256" key="4">
    <source>
        <dbReference type="ARBA" id="ARBA00023159"/>
    </source>
</evidence>
<accession>A0A3S5D3W8</accession>
<dbReference type="InterPro" id="IPR036390">
    <property type="entry name" value="WH_DNA-bd_sf"/>
</dbReference>
<dbReference type="GO" id="GO:0003700">
    <property type="term" value="F:DNA-binding transcription factor activity"/>
    <property type="evidence" value="ECO:0007669"/>
    <property type="project" value="InterPro"/>
</dbReference>
<sequence>MIAMSPVGVDMRRLRYFLDVCEHGGFSRAAVAIGIAQPALTRQIKLLENDIGAALFIRNGRNAVPTEIGAYLLRHVRQHMGELEEVIRRVREELLGPPVRVTLGVCPTIAPLFFPALHDAVRKQSPAIELSVIQAYSGDLRSLLSAGSIDLSLSYMPSETTGLAVTPLLTERLVMAAPPPVPEAELSLADLTGLRLILPSRIHQLRRLIDRAAERNGIRLSPALEIDSLNSVKTMLSDRRGGYATVLPCNSVSTEAEEGSLGICFIRDEGMQRVITLIRDRSGPDCPDSLTGLIEARARDIRRNGQGFL</sequence>
<keyword evidence="5" id="KW-0804">Transcription</keyword>
<dbReference type="InterPro" id="IPR036388">
    <property type="entry name" value="WH-like_DNA-bd_sf"/>
</dbReference>
<dbReference type="PANTHER" id="PTHR30293:SF0">
    <property type="entry name" value="NITROGEN ASSIMILATION REGULATORY PROTEIN NAC"/>
    <property type="match status" value="1"/>
</dbReference>
<evidence type="ECO:0000256" key="1">
    <source>
        <dbReference type="ARBA" id="ARBA00009437"/>
    </source>
</evidence>
<name>A0A3S5D3W8_9RHOB</name>
<dbReference type="SUPFAM" id="SSF53850">
    <property type="entry name" value="Periplasmic binding protein-like II"/>
    <property type="match status" value="1"/>
</dbReference>
<dbReference type="GO" id="GO:0003677">
    <property type="term" value="F:DNA binding"/>
    <property type="evidence" value="ECO:0007669"/>
    <property type="project" value="UniProtKB-KW"/>
</dbReference>
<dbReference type="Gene3D" id="3.40.190.290">
    <property type="match status" value="1"/>
</dbReference>
<dbReference type="OrthoDB" id="7216893at2"/>
<dbReference type="PRINTS" id="PR00039">
    <property type="entry name" value="HTHLYSR"/>
</dbReference>
<dbReference type="SUPFAM" id="SSF46785">
    <property type="entry name" value="Winged helix' DNA-binding domain"/>
    <property type="match status" value="1"/>
</dbReference>
<evidence type="ECO:0000313" key="7">
    <source>
        <dbReference type="EMBL" id="VDS07877.1"/>
    </source>
</evidence>
<protein>
    <submittedName>
        <fullName evidence="7">HTH-type transcriptional regulator CynR</fullName>
    </submittedName>
</protein>
<keyword evidence="4" id="KW-0010">Activator</keyword>
<dbReference type="Pfam" id="PF00126">
    <property type="entry name" value="HTH_1"/>
    <property type="match status" value="1"/>
</dbReference>
<organism evidence="7 8">
    <name type="scientific">Paracoccus haematequi</name>
    <dbReference type="NCBI Taxonomy" id="2491866"/>
    <lineage>
        <taxon>Bacteria</taxon>
        <taxon>Pseudomonadati</taxon>
        <taxon>Pseudomonadota</taxon>
        <taxon>Alphaproteobacteria</taxon>
        <taxon>Rhodobacterales</taxon>
        <taxon>Paracoccaceae</taxon>
        <taxon>Paracoccus</taxon>
    </lineage>
</organism>
<dbReference type="Proteomes" id="UP000270743">
    <property type="component" value="Unassembled WGS sequence"/>
</dbReference>
<dbReference type="InterPro" id="IPR000847">
    <property type="entry name" value="LysR_HTH_N"/>
</dbReference>
<evidence type="ECO:0000259" key="6">
    <source>
        <dbReference type="PROSITE" id="PS50931"/>
    </source>
</evidence>
<dbReference type="Pfam" id="PF03466">
    <property type="entry name" value="LysR_substrate"/>
    <property type="match status" value="1"/>
</dbReference>
<evidence type="ECO:0000256" key="5">
    <source>
        <dbReference type="ARBA" id="ARBA00023163"/>
    </source>
</evidence>
<evidence type="ECO:0000313" key="8">
    <source>
        <dbReference type="Proteomes" id="UP000270743"/>
    </source>
</evidence>
<dbReference type="PANTHER" id="PTHR30293">
    <property type="entry name" value="TRANSCRIPTIONAL REGULATORY PROTEIN NAC-RELATED"/>
    <property type="match status" value="1"/>
</dbReference>
<dbReference type="FunFam" id="1.10.10.10:FF:000001">
    <property type="entry name" value="LysR family transcriptional regulator"/>
    <property type="match status" value="1"/>
</dbReference>
<dbReference type="InterPro" id="IPR005119">
    <property type="entry name" value="LysR_subst-bd"/>
</dbReference>
<evidence type="ECO:0000256" key="3">
    <source>
        <dbReference type="ARBA" id="ARBA00023125"/>
    </source>
</evidence>
<gene>
    <name evidence="7" type="primary">cynR_2</name>
    <name evidence="7" type="ORF">PARHAE_01056</name>
</gene>
<comment type="similarity">
    <text evidence="1">Belongs to the LysR transcriptional regulatory family.</text>
</comment>
<reference evidence="7 8" key="1">
    <citation type="submission" date="2018-12" db="EMBL/GenBank/DDBJ databases">
        <authorList>
            <person name="Criscuolo A."/>
        </authorList>
    </citation>
    <scope>NUCLEOTIDE SEQUENCE [LARGE SCALE GENOMIC DNA]</scope>
    <source>
        <strain evidence="7">ACIP1116241</strain>
    </source>
</reference>
<dbReference type="EMBL" id="UZWE01000024">
    <property type="protein sequence ID" value="VDS07877.1"/>
    <property type="molecule type" value="Genomic_DNA"/>
</dbReference>
<feature type="domain" description="HTH lysR-type" evidence="6">
    <location>
        <begin position="9"/>
        <end position="66"/>
    </location>
</feature>
<dbReference type="GO" id="GO:2000142">
    <property type="term" value="P:regulation of DNA-templated transcription initiation"/>
    <property type="evidence" value="ECO:0007669"/>
    <property type="project" value="TreeGrafter"/>
</dbReference>